<evidence type="ECO:0000313" key="4">
    <source>
        <dbReference type="Proteomes" id="UP000652477"/>
    </source>
</evidence>
<feature type="domain" description="DUF1648" evidence="2">
    <location>
        <begin position="12"/>
        <end position="58"/>
    </location>
</feature>
<keyword evidence="1" id="KW-0472">Membrane</keyword>
<evidence type="ECO:0000259" key="2">
    <source>
        <dbReference type="Pfam" id="PF07853"/>
    </source>
</evidence>
<protein>
    <submittedName>
        <fullName evidence="3">DUF1648 domain-containing protein</fullName>
    </submittedName>
</protein>
<evidence type="ECO:0000256" key="1">
    <source>
        <dbReference type="SAM" id="Phobius"/>
    </source>
</evidence>
<dbReference type="AlphaFoldDB" id="A0A923LH03"/>
<name>A0A923LH03_9FIRM</name>
<feature type="transmembrane region" description="Helical" evidence="1">
    <location>
        <begin position="9"/>
        <end position="28"/>
    </location>
</feature>
<proteinExistence type="predicted"/>
<dbReference type="EMBL" id="JACOPF010000001">
    <property type="protein sequence ID" value="MBC5688597.1"/>
    <property type="molecule type" value="Genomic_DNA"/>
</dbReference>
<sequence length="109" mass="12432">MRFISTRKFTWMICGIGCFIALISIFFLPGNIPIHFTNGIADNYVGKIQIFLFPIIQILIVFLTGREKIKYCLTHSKTPLTDTQYNWIVDGVLLLVIVAEVQIIYASFA</sequence>
<keyword evidence="1" id="KW-0812">Transmembrane</keyword>
<feature type="transmembrane region" description="Helical" evidence="1">
    <location>
        <begin position="85"/>
        <end position="108"/>
    </location>
</feature>
<dbReference type="InterPro" id="IPR012867">
    <property type="entry name" value="DUF1648"/>
</dbReference>
<organism evidence="3 4">
    <name type="scientific">Mediterraneibacter hominis</name>
    <dbReference type="NCBI Taxonomy" id="2763054"/>
    <lineage>
        <taxon>Bacteria</taxon>
        <taxon>Bacillati</taxon>
        <taxon>Bacillota</taxon>
        <taxon>Clostridia</taxon>
        <taxon>Lachnospirales</taxon>
        <taxon>Lachnospiraceae</taxon>
        <taxon>Mediterraneibacter</taxon>
    </lineage>
</organism>
<accession>A0A923LH03</accession>
<dbReference type="RefSeq" id="WP_186875203.1">
    <property type="nucleotide sequence ID" value="NZ_JACOPF010000001.1"/>
</dbReference>
<feature type="transmembrane region" description="Helical" evidence="1">
    <location>
        <begin position="48"/>
        <end position="65"/>
    </location>
</feature>
<dbReference type="Pfam" id="PF07853">
    <property type="entry name" value="DUF1648"/>
    <property type="match status" value="1"/>
</dbReference>
<keyword evidence="1" id="KW-1133">Transmembrane helix</keyword>
<gene>
    <name evidence="3" type="ORF">H8S37_06590</name>
</gene>
<keyword evidence="4" id="KW-1185">Reference proteome</keyword>
<comment type="caution">
    <text evidence="3">The sequence shown here is derived from an EMBL/GenBank/DDBJ whole genome shotgun (WGS) entry which is preliminary data.</text>
</comment>
<dbReference type="Proteomes" id="UP000652477">
    <property type="component" value="Unassembled WGS sequence"/>
</dbReference>
<reference evidence="3" key="1">
    <citation type="submission" date="2020-08" db="EMBL/GenBank/DDBJ databases">
        <title>Genome public.</title>
        <authorList>
            <person name="Liu C."/>
            <person name="Sun Q."/>
        </authorList>
    </citation>
    <scope>NUCLEOTIDE SEQUENCE</scope>
    <source>
        <strain evidence="3">NSJ-55</strain>
    </source>
</reference>
<evidence type="ECO:0000313" key="3">
    <source>
        <dbReference type="EMBL" id="MBC5688597.1"/>
    </source>
</evidence>